<comment type="caution">
    <text evidence="1">The sequence shown here is derived from an EMBL/GenBank/DDBJ whole genome shotgun (WGS) entry which is preliminary data.</text>
</comment>
<dbReference type="AlphaFoldDB" id="A0A117NHK4"/>
<sequence length="82" mass="9631">MLLKRGGETVPMLPPLVRRFILTLFRISIGMILGFPNPSSLDYSTVLSTDTNHIYIYIYTYISRRFILRVEDRGDEQYIYLP</sequence>
<keyword evidence="1" id="KW-0496">Mitochondrion</keyword>
<accession>A0A117NHK4</accession>
<evidence type="ECO:0000313" key="1">
    <source>
        <dbReference type="EMBL" id="KUM48487.1"/>
    </source>
</evidence>
<organism evidence="1">
    <name type="scientific">Picea glauca</name>
    <name type="common">White spruce</name>
    <name type="synonym">Pinus glauca</name>
    <dbReference type="NCBI Taxonomy" id="3330"/>
    <lineage>
        <taxon>Eukaryota</taxon>
        <taxon>Viridiplantae</taxon>
        <taxon>Streptophyta</taxon>
        <taxon>Embryophyta</taxon>
        <taxon>Tracheophyta</taxon>
        <taxon>Spermatophyta</taxon>
        <taxon>Pinopsida</taxon>
        <taxon>Pinidae</taxon>
        <taxon>Conifers I</taxon>
        <taxon>Pinales</taxon>
        <taxon>Pinaceae</taxon>
        <taxon>Picea</taxon>
    </lineage>
</organism>
<geneLocation type="mitochondrion" evidence="1"/>
<proteinExistence type="predicted"/>
<gene>
    <name evidence="1" type="ORF">ABT39_MTgene4502</name>
</gene>
<name>A0A117NHK4_PICGL</name>
<protein>
    <submittedName>
        <fullName evidence="1">Uncharacterized protein</fullName>
    </submittedName>
</protein>
<reference evidence="1" key="1">
    <citation type="journal article" date="2015" name="Genome Biol. Evol.">
        <title>Organellar Genomes of White Spruce (Picea glauca): Assembly and Annotation.</title>
        <authorList>
            <person name="Jackman S.D."/>
            <person name="Warren R.L."/>
            <person name="Gibb E.A."/>
            <person name="Vandervalk B.P."/>
            <person name="Mohamadi H."/>
            <person name="Chu J."/>
            <person name="Raymond A."/>
            <person name="Pleasance S."/>
            <person name="Coope R."/>
            <person name="Wildung M.R."/>
            <person name="Ritland C.E."/>
            <person name="Bousquet J."/>
            <person name="Jones S.J."/>
            <person name="Bohlmann J."/>
            <person name="Birol I."/>
        </authorList>
    </citation>
    <scope>NUCLEOTIDE SEQUENCE [LARGE SCALE GENOMIC DNA]</scope>
    <source>
        <tissue evidence="1">Flushing bud</tissue>
    </source>
</reference>
<dbReference type="EMBL" id="LKAM01000005">
    <property type="protein sequence ID" value="KUM48487.1"/>
    <property type="molecule type" value="Genomic_DNA"/>
</dbReference>